<feature type="non-terminal residue" evidence="2">
    <location>
        <position position="75"/>
    </location>
</feature>
<keyword evidence="3" id="KW-1185">Reference proteome</keyword>
<protein>
    <submittedName>
        <fullName evidence="2">MYND finger protein</fullName>
    </submittedName>
</protein>
<organism evidence="2 3">
    <name type="scientific">Rhizoctonia solani 123E</name>
    <dbReference type="NCBI Taxonomy" id="1423351"/>
    <lineage>
        <taxon>Eukaryota</taxon>
        <taxon>Fungi</taxon>
        <taxon>Dikarya</taxon>
        <taxon>Basidiomycota</taxon>
        <taxon>Agaricomycotina</taxon>
        <taxon>Agaricomycetes</taxon>
        <taxon>Cantharellales</taxon>
        <taxon>Ceratobasidiaceae</taxon>
        <taxon>Rhizoctonia</taxon>
    </lineage>
</organism>
<dbReference type="AlphaFoldDB" id="A0A074RFL5"/>
<dbReference type="HOGENOM" id="CLU_2677905_0_0_1"/>
<dbReference type="OrthoDB" id="432970at2759"/>
<sequence>MAHPLCWPSTRTFDLVGNEPAISLTQDLSPEQPADILLLECRNPQHILYTLSTDVTCPSAPRKIDLTCNDIEAAA</sequence>
<proteinExistence type="predicted"/>
<comment type="caution">
    <text evidence="2">The sequence shown here is derived from an EMBL/GenBank/DDBJ whole genome shotgun (WGS) entry which is preliminary data.</text>
</comment>
<dbReference type="Pfam" id="PF14737">
    <property type="entry name" value="DUF4470"/>
    <property type="match status" value="1"/>
</dbReference>
<feature type="domain" description="DUF4470" evidence="1">
    <location>
        <begin position="16"/>
        <end position="74"/>
    </location>
</feature>
<evidence type="ECO:0000259" key="1">
    <source>
        <dbReference type="Pfam" id="PF14737"/>
    </source>
</evidence>
<accession>A0A074RFL5</accession>
<name>A0A074RFL5_9AGAM</name>
<evidence type="ECO:0000313" key="3">
    <source>
        <dbReference type="Proteomes" id="UP000027456"/>
    </source>
</evidence>
<dbReference type="InterPro" id="IPR027974">
    <property type="entry name" value="DUF4470"/>
</dbReference>
<dbReference type="Proteomes" id="UP000027456">
    <property type="component" value="Unassembled WGS sequence"/>
</dbReference>
<dbReference type="STRING" id="1423351.A0A074RFL5"/>
<gene>
    <name evidence="2" type="ORF">V565_259470</name>
</gene>
<evidence type="ECO:0000313" key="2">
    <source>
        <dbReference type="EMBL" id="KEP45569.1"/>
    </source>
</evidence>
<reference evidence="2 3" key="1">
    <citation type="submission" date="2013-12" db="EMBL/GenBank/DDBJ databases">
        <authorList>
            <person name="Cubeta M."/>
            <person name="Pakala S."/>
            <person name="Fedorova N."/>
            <person name="Thomas E."/>
            <person name="Dean R."/>
            <person name="Jabaji S."/>
            <person name="Neate S."/>
            <person name="Toda T."/>
            <person name="Tavantzis S."/>
            <person name="Vilgalys R."/>
            <person name="Bharathan N."/>
            <person name="Pakala S."/>
            <person name="Losada L.S."/>
            <person name="Zafar N."/>
            <person name="Nierman W."/>
        </authorList>
    </citation>
    <scope>NUCLEOTIDE SEQUENCE [LARGE SCALE GENOMIC DNA]</scope>
    <source>
        <strain evidence="2 3">123E</strain>
    </source>
</reference>
<dbReference type="EMBL" id="AZST01001670">
    <property type="protein sequence ID" value="KEP45569.1"/>
    <property type="molecule type" value="Genomic_DNA"/>
</dbReference>